<dbReference type="Gene3D" id="1.20.1560.10">
    <property type="entry name" value="ABC transporter type 1, transmembrane domain"/>
    <property type="match status" value="1"/>
</dbReference>
<gene>
    <name evidence="9" type="ORF">G5C51_15285</name>
</gene>
<dbReference type="InterPro" id="IPR036640">
    <property type="entry name" value="ABC1_TM_sf"/>
</dbReference>
<dbReference type="RefSeq" id="WP_165237512.1">
    <property type="nucleotide sequence ID" value="NZ_JAAKZV010000056.1"/>
</dbReference>
<feature type="transmembrane region" description="Helical" evidence="7">
    <location>
        <begin position="188"/>
        <end position="208"/>
    </location>
</feature>
<dbReference type="InterPro" id="IPR027417">
    <property type="entry name" value="P-loop_NTPase"/>
</dbReference>
<comment type="caution">
    <text evidence="9">The sequence shown here is derived from an EMBL/GenBank/DDBJ whole genome shotgun (WGS) entry which is preliminary data.</text>
</comment>
<feature type="transmembrane region" description="Helical" evidence="7">
    <location>
        <begin position="113"/>
        <end position="139"/>
    </location>
</feature>
<keyword evidence="5 7" id="KW-1133">Transmembrane helix</keyword>
<keyword evidence="3" id="KW-0547">Nucleotide-binding</keyword>
<dbReference type="GO" id="GO:0005886">
    <property type="term" value="C:plasma membrane"/>
    <property type="evidence" value="ECO:0007669"/>
    <property type="project" value="UniProtKB-SubCell"/>
</dbReference>
<dbReference type="PANTHER" id="PTHR43394:SF1">
    <property type="entry name" value="ATP-BINDING CASSETTE SUB-FAMILY B MEMBER 10, MITOCHONDRIAL"/>
    <property type="match status" value="1"/>
</dbReference>
<name>A0A6G4U1U5_9ACTN</name>
<feature type="transmembrane region" description="Helical" evidence="7">
    <location>
        <begin position="302"/>
        <end position="324"/>
    </location>
</feature>
<evidence type="ECO:0000256" key="6">
    <source>
        <dbReference type="ARBA" id="ARBA00023136"/>
    </source>
</evidence>
<dbReference type="GO" id="GO:0005524">
    <property type="term" value="F:ATP binding"/>
    <property type="evidence" value="ECO:0007669"/>
    <property type="project" value="UniProtKB-KW"/>
</dbReference>
<evidence type="ECO:0000256" key="7">
    <source>
        <dbReference type="SAM" id="Phobius"/>
    </source>
</evidence>
<feature type="transmembrane region" description="Helical" evidence="7">
    <location>
        <begin position="214"/>
        <end position="231"/>
    </location>
</feature>
<evidence type="ECO:0000256" key="5">
    <source>
        <dbReference type="ARBA" id="ARBA00022989"/>
    </source>
</evidence>
<dbReference type="SUPFAM" id="SSF90123">
    <property type="entry name" value="ABC transporter transmembrane region"/>
    <property type="match status" value="1"/>
</dbReference>
<dbReference type="InterPro" id="IPR039421">
    <property type="entry name" value="Type_1_exporter"/>
</dbReference>
<keyword evidence="6 7" id="KW-0472">Membrane</keyword>
<dbReference type="Proteomes" id="UP000481583">
    <property type="component" value="Unassembled WGS sequence"/>
</dbReference>
<dbReference type="SMART" id="SM00382">
    <property type="entry name" value="AAA"/>
    <property type="match status" value="1"/>
</dbReference>
<dbReference type="InterPro" id="IPR003439">
    <property type="entry name" value="ABC_transporter-like_ATP-bd"/>
</dbReference>
<dbReference type="Pfam" id="PF00005">
    <property type="entry name" value="ABC_tran"/>
    <property type="match status" value="1"/>
</dbReference>
<feature type="domain" description="ABC transporter" evidence="8">
    <location>
        <begin position="394"/>
        <end position="635"/>
    </location>
</feature>
<evidence type="ECO:0000313" key="9">
    <source>
        <dbReference type="EMBL" id="NGN65257.1"/>
    </source>
</evidence>
<evidence type="ECO:0000256" key="2">
    <source>
        <dbReference type="ARBA" id="ARBA00022692"/>
    </source>
</evidence>
<keyword evidence="4 9" id="KW-0067">ATP-binding</keyword>
<proteinExistence type="predicted"/>
<dbReference type="Gene3D" id="3.40.50.300">
    <property type="entry name" value="P-loop containing nucleotide triphosphate hydrolases"/>
    <property type="match status" value="1"/>
</dbReference>
<dbReference type="PROSITE" id="PS50893">
    <property type="entry name" value="ABC_TRANSPORTER_2"/>
    <property type="match status" value="1"/>
</dbReference>
<accession>A0A6G4U1U5</accession>
<evidence type="ECO:0000313" key="10">
    <source>
        <dbReference type="Proteomes" id="UP000481583"/>
    </source>
</evidence>
<feature type="transmembrane region" description="Helical" evidence="7">
    <location>
        <begin position="71"/>
        <end position="93"/>
    </location>
</feature>
<evidence type="ECO:0000256" key="1">
    <source>
        <dbReference type="ARBA" id="ARBA00004651"/>
    </source>
</evidence>
<reference evidence="9 10" key="1">
    <citation type="submission" date="2020-02" db="EMBL/GenBank/DDBJ databases">
        <title>Whole-genome analyses of novel actinobacteria.</title>
        <authorList>
            <person name="Sahin N."/>
        </authorList>
    </citation>
    <scope>NUCLEOTIDE SEQUENCE [LARGE SCALE GENOMIC DNA]</scope>
    <source>
        <strain evidence="9 10">A7024</strain>
    </source>
</reference>
<organism evidence="9 10">
    <name type="scientific">Streptomyces coryli</name>
    <dbReference type="NCBI Taxonomy" id="1128680"/>
    <lineage>
        <taxon>Bacteria</taxon>
        <taxon>Bacillati</taxon>
        <taxon>Actinomycetota</taxon>
        <taxon>Actinomycetes</taxon>
        <taxon>Kitasatosporales</taxon>
        <taxon>Streptomycetaceae</taxon>
        <taxon>Streptomyces</taxon>
    </lineage>
</organism>
<evidence type="ECO:0000256" key="3">
    <source>
        <dbReference type="ARBA" id="ARBA00022741"/>
    </source>
</evidence>
<sequence length="650" mass="69697">MKRLWPKRRGRPQIPVSETEKTLFGGALRYDKPYVQHELPLLRLSFWAMARELPRMIGLVVRAAWAVDRPALLAVVGAEVGIGLSGAFGLLATNRVLVALFADGPTPDRLRQALPALLAITVVTALSAVLAAVSVAAAARLEPQVEREATARYYRLAARVELSALEDKDFHRKLDAGRFGTDSVRRMIGNSVAVINAMIGLIAAGSVLTLLHPALLPMLALIAAPKGWGAVRTARRRHESIHLWIEHRRAIGVLTHDLTAQHTAAEIRAHGAGRLLNRAYADMSATLEVEQKRLAHAKGGTLLVASGLSGIAALGTYGTLWALLTAGGMPLAVGGTAVIAIRTASADLTSLVLQVNRLYEEALYLHDLDVSCRESAKHAIPAGGLPLPEPTREIRVERLTFTYPGNPAPSLEDVSLTIPAGRVVALVGDNGSGKTTLSKLVTGLLLPTSGQVLWDGVDTREADRDALFDRVAILTQDFPHWAMTARANIYIGRADGVPDAGRLDRAAAESGADEVVAALPHGWDSLVIKGYERGTQVSGGQWQKLANARTRYREAPLVVVDEPTSALDPIAEIAAFQALREMTADGTTVLLITHRLAATATADVIYVLDEGRLIEQGDHAALMRLPGGHYREMYEAQAAQYGIRDPASAA</sequence>
<keyword evidence="2 7" id="KW-0812">Transmembrane</keyword>
<protein>
    <submittedName>
        <fullName evidence="9">ABC transporter ATP-binding protein</fullName>
    </submittedName>
</protein>
<dbReference type="EMBL" id="JAAKZV010000056">
    <property type="protein sequence ID" value="NGN65257.1"/>
    <property type="molecule type" value="Genomic_DNA"/>
</dbReference>
<keyword evidence="10" id="KW-1185">Reference proteome</keyword>
<dbReference type="GO" id="GO:0015421">
    <property type="term" value="F:ABC-type oligopeptide transporter activity"/>
    <property type="evidence" value="ECO:0007669"/>
    <property type="project" value="TreeGrafter"/>
</dbReference>
<dbReference type="PANTHER" id="PTHR43394">
    <property type="entry name" value="ATP-DEPENDENT PERMEASE MDL1, MITOCHONDRIAL"/>
    <property type="match status" value="1"/>
</dbReference>
<comment type="subcellular location">
    <subcellularLocation>
        <location evidence="1">Cell membrane</location>
        <topology evidence="1">Multi-pass membrane protein</topology>
    </subcellularLocation>
</comment>
<dbReference type="GO" id="GO:0016887">
    <property type="term" value="F:ATP hydrolysis activity"/>
    <property type="evidence" value="ECO:0007669"/>
    <property type="project" value="InterPro"/>
</dbReference>
<dbReference type="AlphaFoldDB" id="A0A6G4U1U5"/>
<evidence type="ECO:0000259" key="8">
    <source>
        <dbReference type="PROSITE" id="PS50893"/>
    </source>
</evidence>
<dbReference type="InterPro" id="IPR003593">
    <property type="entry name" value="AAA+_ATPase"/>
</dbReference>
<evidence type="ECO:0000256" key="4">
    <source>
        <dbReference type="ARBA" id="ARBA00022840"/>
    </source>
</evidence>
<dbReference type="SUPFAM" id="SSF52540">
    <property type="entry name" value="P-loop containing nucleoside triphosphate hydrolases"/>
    <property type="match status" value="1"/>
</dbReference>